<evidence type="ECO:0000256" key="6">
    <source>
        <dbReference type="ARBA" id="ARBA00022676"/>
    </source>
</evidence>
<name>A0A2U8FS35_9BURK</name>
<keyword evidence="7 9" id="KW-0808">Transferase</keyword>
<accession>A0A2U8FS35</accession>
<evidence type="ECO:0000256" key="2">
    <source>
        <dbReference type="ARBA" id="ARBA00004893"/>
    </source>
</evidence>
<dbReference type="PANTHER" id="PTHR32179">
    <property type="entry name" value="NICOTINATE-NUCLEOTIDE PYROPHOSPHORYLASE [CARBOXYLATING]"/>
    <property type="match status" value="1"/>
</dbReference>
<proteinExistence type="inferred from homology"/>
<evidence type="ECO:0000256" key="9">
    <source>
        <dbReference type="PIRNR" id="PIRNR006250"/>
    </source>
</evidence>
<evidence type="ECO:0000259" key="11">
    <source>
        <dbReference type="Pfam" id="PF02749"/>
    </source>
</evidence>
<dbReference type="SUPFAM" id="SSF51690">
    <property type="entry name" value="Nicotinate/Quinolinate PRTase C-terminal domain-like"/>
    <property type="match status" value="1"/>
</dbReference>
<dbReference type="InterPro" id="IPR013785">
    <property type="entry name" value="Aldolase_TIM"/>
</dbReference>
<dbReference type="PIRSF" id="PIRSF006250">
    <property type="entry name" value="NadC_ModD"/>
    <property type="match status" value="1"/>
</dbReference>
<dbReference type="OrthoDB" id="9782546at2"/>
<evidence type="ECO:0000256" key="4">
    <source>
        <dbReference type="ARBA" id="ARBA00011944"/>
    </source>
</evidence>
<dbReference type="Gene3D" id="3.20.20.70">
    <property type="entry name" value="Aldolase class I"/>
    <property type="match status" value="1"/>
</dbReference>
<dbReference type="GO" id="GO:0034213">
    <property type="term" value="P:quinolinate catabolic process"/>
    <property type="evidence" value="ECO:0007669"/>
    <property type="project" value="TreeGrafter"/>
</dbReference>
<keyword evidence="13" id="KW-1185">Reference proteome</keyword>
<dbReference type="InterPro" id="IPR002638">
    <property type="entry name" value="Quinolinate_PRibosylTrfase_C"/>
</dbReference>
<dbReference type="AlphaFoldDB" id="A0A2U8FS35"/>
<feature type="domain" description="Quinolinate phosphoribosyl transferase C-terminal" evidence="10">
    <location>
        <begin position="114"/>
        <end position="295"/>
    </location>
</feature>
<dbReference type="Pfam" id="PF01729">
    <property type="entry name" value="QRPTase_C"/>
    <property type="match status" value="1"/>
</dbReference>
<dbReference type="Gene3D" id="3.90.1170.20">
    <property type="entry name" value="Quinolinate phosphoribosyl transferase, N-terminal domain"/>
    <property type="match status" value="1"/>
</dbReference>
<dbReference type="RefSeq" id="WP_109036817.1">
    <property type="nucleotide sequence ID" value="NZ_CP029210.1"/>
</dbReference>
<dbReference type="GO" id="GO:0004514">
    <property type="term" value="F:nicotinate-nucleotide diphosphorylase (carboxylating) activity"/>
    <property type="evidence" value="ECO:0007669"/>
    <property type="project" value="UniProtKB-EC"/>
</dbReference>
<evidence type="ECO:0000256" key="8">
    <source>
        <dbReference type="ARBA" id="ARBA00033102"/>
    </source>
</evidence>
<keyword evidence="5" id="KW-0662">Pyridine nucleotide biosynthesis</keyword>
<dbReference type="InterPro" id="IPR004393">
    <property type="entry name" value="NadC"/>
</dbReference>
<evidence type="ECO:0000256" key="5">
    <source>
        <dbReference type="ARBA" id="ARBA00022642"/>
    </source>
</evidence>
<evidence type="ECO:0000256" key="7">
    <source>
        <dbReference type="ARBA" id="ARBA00022679"/>
    </source>
</evidence>
<dbReference type="NCBIfam" id="TIGR00078">
    <property type="entry name" value="nadC"/>
    <property type="match status" value="1"/>
</dbReference>
<dbReference type="GO" id="GO:0009435">
    <property type="term" value="P:NAD+ biosynthetic process"/>
    <property type="evidence" value="ECO:0007669"/>
    <property type="project" value="UniProtKB-UniPathway"/>
</dbReference>
<dbReference type="GO" id="GO:0005737">
    <property type="term" value="C:cytoplasm"/>
    <property type="evidence" value="ECO:0007669"/>
    <property type="project" value="TreeGrafter"/>
</dbReference>
<dbReference type="SUPFAM" id="SSF54675">
    <property type="entry name" value="Nicotinate/Quinolinate PRTase N-terminal domain-like"/>
    <property type="match status" value="1"/>
</dbReference>
<sequence>MFDHNETLEEARARNVRDALFEDVGVCDWTAQLVPAGQRVKARLIVREEAVLCGRDWFEACLNQLDATARITWAYAEGALMQPNTEVCAIEADARALLTAERPGLNFLQTLSAVATMARKHMDAIEGASPNPRGCVVLDTRKTLPGLRLAQKYAVRVGGGANQRLALYDGILIKENHIAAAGSVTAAVKNAQALVAAQPSPQREQITIQVEVENLDELREALAAGATSVLLDNFSNDMMREAVALNQQLTHGQALLEVSGGVTMDQLRGIAETGVDRISVGKLTKDVKAVDFSLRVLERIGG</sequence>
<gene>
    <name evidence="12" type="ORF">DEH84_10570</name>
</gene>
<comment type="function">
    <text evidence="1">Involved in the catabolism of quinolinic acid (QA).</text>
</comment>
<dbReference type="FunFam" id="3.20.20.70:FF:000030">
    <property type="entry name" value="Nicotinate-nucleotide pyrophosphorylase, carboxylating"/>
    <property type="match status" value="1"/>
</dbReference>
<dbReference type="Pfam" id="PF02749">
    <property type="entry name" value="QRPTase_N"/>
    <property type="match status" value="1"/>
</dbReference>
<keyword evidence="6 9" id="KW-0328">Glycosyltransferase</keyword>
<evidence type="ECO:0000313" key="12">
    <source>
        <dbReference type="EMBL" id="AWI53820.1"/>
    </source>
</evidence>
<comment type="similarity">
    <text evidence="3 9">Belongs to the NadC/ModD family.</text>
</comment>
<dbReference type="InterPro" id="IPR036068">
    <property type="entry name" value="Nicotinate_pribotase-like_C"/>
</dbReference>
<dbReference type="CDD" id="cd01572">
    <property type="entry name" value="QPRTase"/>
    <property type="match status" value="1"/>
</dbReference>
<dbReference type="EC" id="2.4.2.19" evidence="4"/>
<dbReference type="InterPro" id="IPR022412">
    <property type="entry name" value="Quinolinate_PRibosylTrfase_N"/>
</dbReference>
<dbReference type="EMBL" id="CP029210">
    <property type="protein sequence ID" value="AWI53820.1"/>
    <property type="molecule type" value="Genomic_DNA"/>
</dbReference>
<dbReference type="KEGG" id="aon:DEH84_10570"/>
<evidence type="ECO:0000313" key="13">
    <source>
        <dbReference type="Proteomes" id="UP000244892"/>
    </source>
</evidence>
<feature type="domain" description="Quinolinate phosphoribosyl transferase N-terminal" evidence="11">
    <location>
        <begin position="28"/>
        <end position="112"/>
    </location>
</feature>
<dbReference type="PANTHER" id="PTHR32179:SF3">
    <property type="entry name" value="NICOTINATE-NUCLEOTIDE PYROPHOSPHORYLASE [CARBOXYLATING]"/>
    <property type="match status" value="1"/>
</dbReference>
<dbReference type="Proteomes" id="UP000244892">
    <property type="component" value="Chromosome"/>
</dbReference>
<dbReference type="InterPro" id="IPR037128">
    <property type="entry name" value="Quinolinate_PRibosylTase_N_sf"/>
</dbReference>
<evidence type="ECO:0000259" key="10">
    <source>
        <dbReference type="Pfam" id="PF01729"/>
    </source>
</evidence>
<evidence type="ECO:0000256" key="1">
    <source>
        <dbReference type="ARBA" id="ARBA00003237"/>
    </source>
</evidence>
<dbReference type="InterPro" id="IPR027277">
    <property type="entry name" value="NadC/ModD"/>
</dbReference>
<dbReference type="UniPathway" id="UPA00253">
    <property type="reaction ID" value="UER00331"/>
</dbReference>
<protein>
    <recommendedName>
        <fullName evidence="4">nicotinate-nucleotide diphosphorylase (carboxylating)</fullName>
        <ecNumber evidence="4">2.4.2.19</ecNumber>
    </recommendedName>
    <alternativeName>
        <fullName evidence="8">Quinolinate phosphoribosyltransferase [decarboxylating]</fullName>
    </alternativeName>
</protein>
<evidence type="ECO:0000256" key="3">
    <source>
        <dbReference type="ARBA" id="ARBA00009400"/>
    </source>
</evidence>
<organism evidence="12 13">
    <name type="scientific">Aquabacterium olei</name>
    <dbReference type="NCBI Taxonomy" id="1296669"/>
    <lineage>
        <taxon>Bacteria</taxon>
        <taxon>Pseudomonadati</taxon>
        <taxon>Pseudomonadota</taxon>
        <taxon>Betaproteobacteria</taxon>
        <taxon>Burkholderiales</taxon>
        <taxon>Aquabacterium</taxon>
    </lineage>
</organism>
<reference evidence="12 13" key="1">
    <citation type="submission" date="2018-05" db="EMBL/GenBank/DDBJ databases">
        <title>complete genome sequence of Aquabacterium olei NBRC 110486.</title>
        <authorList>
            <person name="Tang B."/>
            <person name="Chang J."/>
            <person name="Zhang L."/>
            <person name="Yang H."/>
        </authorList>
    </citation>
    <scope>NUCLEOTIDE SEQUENCE [LARGE SCALE GENOMIC DNA]</scope>
    <source>
        <strain evidence="12 13">NBRC 110486</strain>
    </source>
</reference>
<comment type="pathway">
    <text evidence="2">Cofactor biosynthesis; NAD(+) biosynthesis; nicotinate D-ribonucleotide from quinolinate: step 1/1.</text>
</comment>